<dbReference type="Gene3D" id="1.25.40.10">
    <property type="entry name" value="Tetratricopeptide repeat domain"/>
    <property type="match status" value="1"/>
</dbReference>
<feature type="domain" description="Fungal STAND N-terminal Goodbye" evidence="2">
    <location>
        <begin position="24"/>
        <end position="140"/>
    </location>
</feature>
<reference evidence="4 5" key="1">
    <citation type="submission" date="2013-03" db="EMBL/GenBank/DDBJ databases">
        <title>The Genome Sequence of Cladophialophora carrionii CBS 160.54.</title>
        <authorList>
            <consortium name="The Broad Institute Genomics Platform"/>
            <person name="Cuomo C."/>
            <person name="de Hoog S."/>
            <person name="Gorbushina A."/>
            <person name="Walker B."/>
            <person name="Young S.K."/>
            <person name="Zeng Q."/>
            <person name="Gargeya S."/>
            <person name="Fitzgerald M."/>
            <person name="Haas B."/>
            <person name="Abouelleil A."/>
            <person name="Allen A.W."/>
            <person name="Alvarado L."/>
            <person name="Arachchi H.M."/>
            <person name="Berlin A.M."/>
            <person name="Chapman S.B."/>
            <person name="Gainer-Dewar J."/>
            <person name="Goldberg J."/>
            <person name="Griggs A."/>
            <person name="Gujja S."/>
            <person name="Hansen M."/>
            <person name="Howarth C."/>
            <person name="Imamovic A."/>
            <person name="Ireland A."/>
            <person name="Larimer J."/>
            <person name="McCowan C."/>
            <person name="Murphy C."/>
            <person name="Pearson M."/>
            <person name="Poon T.W."/>
            <person name="Priest M."/>
            <person name="Roberts A."/>
            <person name="Saif S."/>
            <person name="Shea T."/>
            <person name="Sisk P."/>
            <person name="Sykes S."/>
            <person name="Wortman J."/>
            <person name="Nusbaum C."/>
            <person name="Birren B."/>
        </authorList>
    </citation>
    <scope>NUCLEOTIDE SEQUENCE [LARGE SCALE GENOMIC DNA]</scope>
    <source>
        <strain evidence="4 5">CBS 160.54</strain>
    </source>
</reference>
<dbReference type="InterPro" id="IPR027417">
    <property type="entry name" value="P-loop_NTPase"/>
</dbReference>
<dbReference type="Pfam" id="PF17109">
    <property type="entry name" value="Goodbye"/>
    <property type="match status" value="1"/>
</dbReference>
<dbReference type="EMBL" id="KB822710">
    <property type="protein sequence ID" value="ETI19513.1"/>
    <property type="molecule type" value="Genomic_DNA"/>
</dbReference>
<dbReference type="SUPFAM" id="SSF52540">
    <property type="entry name" value="P-loop containing nucleoside triphosphate hydrolases"/>
    <property type="match status" value="1"/>
</dbReference>
<dbReference type="SUPFAM" id="SSF48452">
    <property type="entry name" value="TPR-like"/>
    <property type="match status" value="1"/>
</dbReference>
<dbReference type="Proteomes" id="UP000030678">
    <property type="component" value="Unassembled WGS sequence"/>
</dbReference>
<dbReference type="OrthoDB" id="2913095at2759"/>
<dbReference type="PANTHER" id="PTHR10039">
    <property type="entry name" value="AMELOGENIN"/>
    <property type="match status" value="1"/>
</dbReference>
<evidence type="ECO:0000313" key="5">
    <source>
        <dbReference type="Proteomes" id="UP000030678"/>
    </source>
</evidence>
<proteinExistence type="predicted"/>
<dbReference type="InterPro" id="IPR031350">
    <property type="entry name" value="Goodbye_dom"/>
</dbReference>
<dbReference type="InterPro" id="IPR011990">
    <property type="entry name" value="TPR-like_helical_dom_sf"/>
</dbReference>
<name>V9CZR3_9EURO</name>
<evidence type="ECO:0000313" key="4">
    <source>
        <dbReference type="EMBL" id="ETI19513.1"/>
    </source>
</evidence>
<dbReference type="HOGENOM" id="CLU_001466_3_0_1"/>
<protein>
    <submittedName>
        <fullName evidence="4">Uncharacterized protein</fullName>
    </submittedName>
</protein>
<dbReference type="RefSeq" id="XP_008731872.1">
    <property type="nucleotide sequence ID" value="XM_008733650.1"/>
</dbReference>
<evidence type="ECO:0000259" key="2">
    <source>
        <dbReference type="Pfam" id="PF17109"/>
    </source>
</evidence>
<evidence type="ECO:0000259" key="3">
    <source>
        <dbReference type="Pfam" id="PF24883"/>
    </source>
</evidence>
<sequence length="1520" mass="172022">MAAPRQPQTAPALSRAEMELKAMWQEAELEFSQLTRRSLRTDREKRLDDVLAELDRKYRAPEEGGKKAKFRATVAQVLSCIQLLGGLAAEGVSIVFGPATLCFNAISFLIDVPGKIASVYEGVGSLFEEISHFLVLFKIYGHYTTLDPELRDGIHKLMMSMIRICGLSIKIIEGGLFHHIKIGAKITFLNDDSGVRAELDKFKALIDKQSHVTEAVTLQHVLSSEGKLVEVLNTQYENAEKLSNLEGNMNIVVADVTDRRMQVILSERVEQMATMVSMTRESAEEARKLTLNMMDNLLPGTGQWLLDDEDYQEWKSPNKDTIPLLLLSGDPKTGKSSLLASIEKDLRITTTSTDVAIAYHTFTGRDARGSKDKNRDELVFALKSMAIQLAGQYRPYAKEMAALKDGFKPPEVGKEKDPVEKLWWDKLHFSRSSQTKEEANFVLIFDGLDELSETNRARFLKLIKTIRDEARTPTKTVRQHMRIIAAGAPKVFEGRFETIDISTRNSSDISLYIEEELKTTEALQGQHAEMLALLQDVREILPAVAQGSFSIVQQKLERIKEAVDSDAYLDDVRTILWEDPAEDSGKLAKKVLGDLNATLNAHEIAELSVLLHWCVFGVGPLTTDELRATVFLSSGKSSLQPFERKLTKKYTKVLKVEGDQVLVEPEIARLFTLQGSSGWGNESASVLDNARITMTVSINQADPRTVQQFFWDLTERVGIGKFDFLTMSNNDSKGTIRTDRAQAHYHITEQLLRLLNDEPHEKTQCLVPYAMRELPSHLKETYDSLHTVELEATQRRDIAKSLVDLLGDVEGIEKFWSAEKVVSWDWLEPKKAAIVENWLTDPNTVTALQPRERRWIRDHTAPTEGRGGVFKPITLMVARRWLRDRTWWASEAYMWVHKYMLLRNSDEELEEQPVYLKATIERQEDVDDTSGPGSIATPERSLEEDVFDAAAWVQQALSLNDTNLDALWYERIAETFAQNYEPAAAKQQCEKAKELGGGWSVDEIWAVAVEKMSRDEDDPVRKEELKTLACERLETVVEHLRSSFQTPEAGDDGRQDLARNLERLADWQAELKCLDRAFALYEEALDMDQGNHSTRGVLLKAVYAEEREEEARNMLARMVNQKEPSSNLDLFPAFLWYLAVNEAASFSLEPLHIILFLGQADKAFNGHVLRAIETAIADVRRSNATITEGVLLLYQGVCLARGTSDDSHIQQAIRCWDDCQSLYLPSSYDLVRIRQMAARFVAQHFFHQAKNPDISPEEREQNFQQLLRINRPASLSPSGFQPTSYLAAYYVLQGQVEEARKLFREDMIAAFVILSDHDPDNDVFGYKTIANLLMHTGDDLNALSAWSLLGPDDVFKIPDQEAPTEKGSDSTKLQELELSDEVEGVEVAAAWIEEDIDVQDATDRNGPIGYSCDGFCGRNWWYANDIYVCRYCPDTQFTDDCVEKLKANKLERYICDPGHSWLHVPKWSDQDALEVGQGKVRAHGQLVDGKRVGGDTVEIQQWLDEIRDIWRLPKLEQPVT</sequence>
<accession>V9CZR3</accession>
<feature type="domain" description="Nephrocystin 3-like N-terminal" evidence="3">
    <location>
        <begin position="300"/>
        <end position="475"/>
    </location>
</feature>
<gene>
    <name evidence="4" type="ORF">G647_09347</name>
</gene>
<dbReference type="VEuPathDB" id="FungiDB:G647_09347"/>
<dbReference type="InterPro" id="IPR056884">
    <property type="entry name" value="NPHP3-like_N"/>
</dbReference>
<keyword evidence="1" id="KW-0677">Repeat</keyword>
<dbReference type="Pfam" id="PF24883">
    <property type="entry name" value="NPHP3_N"/>
    <property type="match status" value="1"/>
</dbReference>
<evidence type="ECO:0000256" key="1">
    <source>
        <dbReference type="ARBA" id="ARBA00022737"/>
    </source>
</evidence>
<dbReference type="Gene3D" id="3.40.50.300">
    <property type="entry name" value="P-loop containing nucleotide triphosphate hydrolases"/>
    <property type="match status" value="1"/>
</dbReference>
<organism evidence="4 5">
    <name type="scientific">Cladophialophora carrionii CBS 160.54</name>
    <dbReference type="NCBI Taxonomy" id="1279043"/>
    <lineage>
        <taxon>Eukaryota</taxon>
        <taxon>Fungi</taxon>
        <taxon>Dikarya</taxon>
        <taxon>Ascomycota</taxon>
        <taxon>Pezizomycotina</taxon>
        <taxon>Eurotiomycetes</taxon>
        <taxon>Chaetothyriomycetidae</taxon>
        <taxon>Chaetothyriales</taxon>
        <taxon>Herpotrichiellaceae</taxon>
        <taxon>Cladophialophora</taxon>
    </lineage>
</organism>
<dbReference type="GeneID" id="19987840"/>
<dbReference type="PANTHER" id="PTHR10039:SF17">
    <property type="entry name" value="FUNGAL STAND N-TERMINAL GOODBYE DOMAIN-CONTAINING PROTEIN-RELATED"/>
    <property type="match status" value="1"/>
</dbReference>